<dbReference type="SUPFAM" id="SSF52743">
    <property type="entry name" value="Subtilisin-like"/>
    <property type="match status" value="1"/>
</dbReference>
<reference evidence="9 10" key="1">
    <citation type="submission" date="2018-10" db="EMBL/GenBank/DDBJ databases">
        <title>Sequencing the genomes of 1000 actinobacteria strains.</title>
        <authorList>
            <person name="Klenk H.-P."/>
        </authorList>
    </citation>
    <scope>NUCLEOTIDE SEQUENCE [LARGE SCALE GENOMIC DNA]</scope>
    <source>
        <strain evidence="9 10">DSM 43911</strain>
    </source>
</reference>
<dbReference type="PANTHER" id="PTHR43806:SF11">
    <property type="entry name" value="CEREVISIN-RELATED"/>
    <property type="match status" value="1"/>
</dbReference>
<accession>A0A495XQA4</accession>
<evidence type="ECO:0000313" key="9">
    <source>
        <dbReference type="EMBL" id="RKT75094.1"/>
    </source>
</evidence>
<dbReference type="InterPro" id="IPR023827">
    <property type="entry name" value="Peptidase_S8_Asp-AS"/>
</dbReference>
<feature type="domain" description="PKD" evidence="8">
    <location>
        <begin position="408"/>
        <end position="473"/>
    </location>
</feature>
<dbReference type="SUPFAM" id="SSF54897">
    <property type="entry name" value="Protease propeptides/inhibitors"/>
    <property type="match status" value="1"/>
</dbReference>
<keyword evidence="4 5" id="KW-0720">Serine protease</keyword>
<dbReference type="InterPro" id="IPR022398">
    <property type="entry name" value="Peptidase_S8_His-AS"/>
</dbReference>
<evidence type="ECO:0000256" key="6">
    <source>
        <dbReference type="RuleBase" id="RU003355"/>
    </source>
</evidence>
<dbReference type="InterPro" id="IPR034193">
    <property type="entry name" value="PCSK9_ProteinaseK-like"/>
</dbReference>
<gene>
    <name evidence="9" type="ORF">DFJ66_8471</name>
</gene>
<dbReference type="PROSITE" id="PS00137">
    <property type="entry name" value="SUBTILASE_HIS"/>
    <property type="match status" value="1"/>
</dbReference>
<dbReference type="AlphaFoldDB" id="A0A495XQA4"/>
<keyword evidence="10" id="KW-1185">Reference proteome</keyword>
<dbReference type="InterPro" id="IPR013783">
    <property type="entry name" value="Ig-like_fold"/>
</dbReference>
<comment type="caution">
    <text evidence="9">The sequence shown here is derived from an EMBL/GenBank/DDBJ whole genome shotgun (WGS) entry which is preliminary data.</text>
</comment>
<dbReference type="InterPro" id="IPR000209">
    <property type="entry name" value="Peptidase_S8/S53_dom"/>
</dbReference>
<name>A0A495XQA4_9PSEU</name>
<evidence type="ECO:0000256" key="1">
    <source>
        <dbReference type="ARBA" id="ARBA00011073"/>
    </source>
</evidence>
<keyword evidence="7" id="KW-0732">Signal</keyword>
<dbReference type="InterPro" id="IPR015500">
    <property type="entry name" value="Peptidase_S8_subtilisin-rel"/>
</dbReference>
<dbReference type="GO" id="GO:0006508">
    <property type="term" value="P:proteolysis"/>
    <property type="evidence" value="ECO:0007669"/>
    <property type="project" value="UniProtKB-KW"/>
</dbReference>
<dbReference type="InterPro" id="IPR000601">
    <property type="entry name" value="PKD_dom"/>
</dbReference>
<evidence type="ECO:0000256" key="7">
    <source>
        <dbReference type="SAM" id="SignalP"/>
    </source>
</evidence>
<dbReference type="PROSITE" id="PS51892">
    <property type="entry name" value="SUBTILASE"/>
    <property type="match status" value="1"/>
</dbReference>
<dbReference type="SMART" id="SM00089">
    <property type="entry name" value="PKD"/>
    <property type="match status" value="2"/>
</dbReference>
<dbReference type="InterPro" id="IPR035986">
    <property type="entry name" value="PKD_dom_sf"/>
</dbReference>
<dbReference type="InterPro" id="IPR036852">
    <property type="entry name" value="Peptidase_S8/S53_dom_sf"/>
</dbReference>
<dbReference type="SUPFAM" id="SSF49299">
    <property type="entry name" value="PKD domain"/>
    <property type="match status" value="2"/>
</dbReference>
<protein>
    <submittedName>
        <fullName evidence="9">Subtilisin family serine protease</fullName>
    </submittedName>
</protein>
<feature type="domain" description="PKD" evidence="8">
    <location>
        <begin position="493"/>
        <end position="554"/>
    </location>
</feature>
<keyword evidence="2 5" id="KW-0645">Protease</keyword>
<dbReference type="Pfam" id="PF18911">
    <property type="entry name" value="PKD_4"/>
    <property type="match status" value="2"/>
</dbReference>
<feature type="active site" description="Charge relay system" evidence="5">
    <location>
        <position position="177"/>
    </location>
</feature>
<dbReference type="Proteomes" id="UP000272729">
    <property type="component" value="Unassembled WGS sequence"/>
</dbReference>
<feature type="active site" description="Charge relay system" evidence="5">
    <location>
        <position position="144"/>
    </location>
</feature>
<feature type="active site" description="Charge relay system" evidence="5">
    <location>
        <position position="332"/>
    </location>
</feature>
<dbReference type="PROSITE" id="PS00136">
    <property type="entry name" value="SUBTILASE_ASP"/>
    <property type="match status" value="1"/>
</dbReference>
<dbReference type="Gene3D" id="3.40.50.200">
    <property type="entry name" value="Peptidase S8/S53 domain"/>
    <property type="match status" value="1"/>
</dbReference>
<dbReference type="CDD" id="cd00146">
    <property type="entry name" value="PKD"/>
    <property type="match status" value="1"/>
</dbReference>
<dbReference type="PANTHER" id="PTHR43806">
    <property type="entry name" value="PEPTIDASE S8"/>
    <property type="match status" value="1"/>
</dbReference>
<dbReference type="Pfam" id="PF00082">
    <property type="entry name" value="Peptidase_S8"/>
    <property type="match status" value="1"/>
</dbReference>
<dbReference type="FunFam" id="3.40.50.200:FF:000014">
    <property type="entry name" value="Proteinase K"/>
    <property type="match status" value="1"/>
</dbReference>
<dbReference type="InterPro" id="IPR010259">
    <property type="entry name" value="S8pro/Inhibitor_I9"/>
</dbReference>
<dbReference type="Gene3D" id="3.30.70.80">
    <property type="entry name" value="Peptidase S8 propeptide/proteinase inhibitor I9"/>
    <property type="match status" value="1"/>
</dbReference>
<evidence type="ECO:0000256" key="2">
    <source>
        <dbReference type="ARBA" id="ARBA00022670"/>
    </source>
</evidence>
<feature type="signal peptide" evidence="7">
    <location>
        <begin position="1"/>
        <end position="22"/>
    </location>
</feature>
<dbReference type="InterPro" id="IPR037045">
    <property type="entry name" value="S8pro/Inhibitor_I9_sf"/>
</dbReference>
<evidence type="ECO:0000313" key="10">
    <source>
        <dbReference type="Proteomes" id="UP000272729"/>
    </source>
</evidence>
<dbReference type="PROSITE" id="PS50093">
    <property type="entry name" value="PKD"/>
    <property type="match status" value="2"/>
</dbReference>
<evidence type="ECO:0000256" key="3">
    <source>
        <dbReference type="ARBA" id="ARBA00022801"/>
    </source>
</evidence>
<organism evidence="9 10">
    <name type="scientific">Saccharothrix variisporea</name>
    <dbReference type="NCBI Taxonomy" id="543527"/>
    <lineage>
        <taxon>Bacteria</taxon>
        <taxon>Bacillati</taxon>
        <taxon>Actinomycetota</taxon>
        <taxon>Actinomycetes</taxon>
        <taxon>Pseudonocardiales</taxon>
        <taxon>Pseudonocardiaceae</taxon>
        <taxon>Saccharothrix</taxon>
    </lineage>
</organism>
<dbReference type="PROSITE" id="PS00138">
    <property type="entry name" value="SUBTILASE_SER"/>
    <property type="match status" value="1"/>
</dbReference>
<comment type="similarity">
    <text evidence="1 5 6">Belongs to the peptidase S8 family.</text>
</comment>
<dbReference type="PRINTS" id="PR00723">
    <property type="entry name" value="SUBTILISIN"/>
</dbReference>
<sequence length="570" mass="58407">MAGLCAGIALALALNGVGVVQAAEGRVLGAGAPGAIEDSYIVALDDAPAARAAVSAQADGLAERYHGQVAQVYSAALRGFSVRMTERQARRLAADPAVRHVEQNSVAHATETWGLDRVDQRDLPLDNAFTAPNDGSGVKAYVLDTGIDFTHPDFEGRATSGYDFIDNDSDASDCHGHGTHVGGTIGSKTYGVAKNVELVAVRVLDCNASGPWDKIIAGIDWVTRNAPTAAVGNMSLGGSRTTTVDTAVTNSVKAGVAWAVAAGNAGQNACNYSPAAAEGVLTVGASDSADKRSVWSSNSASNYGSCVELFAPGTTITSTTRGGGTGQMSGTSMATPHVAGALALATSADPAISVTDANAKVLDTATTNKVSDPKDSPNRLLYVDDLGTRDPGAPKAAFTATCSSTTPSCAFDASASSDPDGTISSYAWEFGDGTTGTGVKPAHTYGTAGAYTAKLTVTDNSGKTATTSRRVQAGPQPPTASFTVYCYQARCDFDATASSDPDGDIATYTWTFGDGTTGTGVKPQHVYPSRTATYTAQLVVTDRTGGKGSTTKQIQCTVYGTLTFCFGQYY</sequence>
<evidence type="ECO:0000256" key="4">
    <source>
        <dbReference type="ARBA" id="ARBA00022825"/>
    </source>
</evidence>
<dbReference type="GO" id="GO:0005975">
    <property type="term" value="P:carbohydrate metabolic process"/>
    <property type="evidence" value="ECO:0007669"/>
    <property type="project" value="UniProtKB-ARBA"/>
</dbReference>
<dbReference type="GO" id="GO:0005615">
    <property type="term" value="C:extracellular space"/>
    <property type="evidence" value="ECO:0007669"/>
    <property type="project" value="TreeGrafter"/>
</dbReference>
<dbReference type="InterPro" id="IPR050131">
    <property type="entry name" value="Peptidase_S8_subtilisin-like"/>
</dbReference>
<proteinExistence type="inferred from homology"/>
<evidence type="ECO:0000259" key="8">
    <source>
        <dbReference type="PROSITE" id="PS50093"/>
    </source>
</evidence>
<dbReference type="CDD" id="cd04077">
    <property type="entry name" value="Peptidases_S8_PCSK9_ProteinaseK_like"/>
    <property type="match status" value="1"/>
</dbReference>
<feature type="chain" id="PRO_5019813643" evidence="7">
    <location>
        <begin position="23"/>
        <end position="570"/>
    </location>
</feature>
<dbReference type="InterPro" id="IPR022409">
    <property type="entry name" value="PKD/Chitinase_dom"/>
</dbReference>
<dbReference type="Gene3D" id="2.60.40.10">
    <property type="entry name" value="Immunoglobulins"/>
    <property type="match status" value="2"/>
</dbReference>
<dbReference type="GO" id="GO:0004252">
    <property type="term" value="F:serine-type endopeptidase activity"/>
    <property type="evidence" value="ECO:0007669"/>
    <property type="project" value="UniProtKB-UniRule"/>
</dbReference>
<dbReference type="Pfam" id="PF05922">
    <property type="entry name" value="Inhibitor_I9"/>
    <property type="match status" value="1"/>
</dbReference>
<keyword evidence="3 5" id="KW-0378">Hydrolase</keyword>
<dbReference type="InterPro" id="IPR023828">
    <property type="entry name" value="Peptidase_S8_Ser-AS"/>
</dbReference>
<evidence type="ECO:0000256" key="5">
    <source>
        <dbReference type="PROSITE-ProRule" id="PRU01240"/>
    </source>
</evidence>
<dbReference type="EMBL" id="RBXR01000001">
    <property type="protein sequence ID" value="RKT75094.1"/>
    <property type="molecule type" value="Genomic_DNA"/>
</dbReference>